<reference evidence="2" key="1">
    <citation type="submission" date="2020-12" db="UniProtKB">
        <authorList>
            <consortium name="WormBaseParasite"/>
        </authorList>
    </citation>
    <scope>IDENTIFICATION</scope>
    <source>
        <strain evidence="2">MHco3</strain>
    </source>
</reference>
<evidence type="ECO:0000313" key="2">
    <source>
        <dbReference type="WBParaSite" id="HCON_00063985-00001"/>
    </source>
</evidence>
<proteinExistence type="predicted"/>
<name>A0A7I4Y7W4_HAECO</name>
<evidence type="ECO:0000313" key="1">
    <source>
        <dbReference type="Proteomes" id="UP000025227"/>
    </source>
</evidence>
<protein>
    <submittedName>
        <fullName evidence="2">Transposase</fullName>
    </submittedName>
</protein>
<dbReference type="Proteomes" id="UP000025227">
    <property type="component" value="Unplaced"/>
</dbReference>
<organism evidence="1 2">
    <name type="scientific">Haemonchus contortus</name>
    <name type="common">Barber pole worm</name>
    <dbReference type="NCBI Taxonomy" id="6289"/>
    <lineage>
        <taxon>Eukaryota</taxon>
        <taxon>Metazoa</taxon>
        <taxon>Ecdysozoa</taxon>
        <taxon>Nematoda</taxon>
        <taxon>Chromadorea</taxon>
        <taxon>Rhabditida</taxon>
        <taxon>Rhabditina</taxon>
        <taxon>Rhabditomorpha</taxon>
        <taxon>Strongyloidea</taxon>
        <taxon>Trichostrongylidae</taxon>
        <taxon>Haemonchus</taxon>
    </lineage>
</organism>
<dbReference type="WBParaSite" id="HCON_00063985-00001">
    <property type="protein sequence ID" value="HCON_00063985-00001"/>
    <property type="gene ID" value="HCON_00063985"/>
</dbReference>
<accession>A0A7I4Y7W4</accession>
<sequence length="57" mass="6354">MAGWLACDLGTRPPSHFDAHPTPYLKTAGRPVTAHRYRGFLAHLATIRLSTLRPNRS</sequence>
<dbReference type="AlphaFoldDB" id="A0A7I4Y7W4"/>
<keyword evidence="1" id="KW-1185">Reference proteome</keyword>